<dbReference type="InterPro" id="IPR036837">
    <property type="entry name" value="Cation_efflux_CTD_sf"/>
</dbReference>
<dbReference type="InterPro" id="IPR050291">
    <property type="entry name" value="CDF_Transporter"/>
</dbReference>
<protein>
    <submittedName>
        <fullName evidence="10">Ferrous-iron efflux pump FieF</fullName>
    </submittedName>
</protein>
<evidence type="ECO:0000256" key="3">
    <source>
        <dbReference type="ARBA" id="ARBA00022692"/>
    </source>
</evidence>
<evidence type="ECO:0000256" key="6">
    <source>
        <dbReference type="SAM" id="MobiDB-lite"/>
    </source>
</evidence>
<dbReference type="PANTHER" id="PTHR43840">
    <property type="entry name" value="MITOCHONDRIAL METAL TRANSPORTER 1-RELATED"/>
    <property type="match status" value="1"/>
</dbReference>
<evidence type="ECO:0000256" key="5">
    <source>
        <dbReference type="ARBA" id="ARBA00023136"/>
    </source>
</evidence>
<dbReference type="SUPFAM" id="SSF160240">
    <property type="entry name" value="Cation efflux protein cytoplasmic domain-like"/>
    <property type="match status" value="1"/>
</dbReference>
<accession>A0A1J5R776</accession>
<feature type="region of interest" description="Disordered" evidence="6">
    <location>
        <begin position="284"/>
        <end position="303"/>
    </location>
</feature>
<evidence type="ECO:0000256" key="4">
    <source>
        <dbReference type="ARBA" id="ARBA00022989"/>
    </source>
</evidence>
<feature type="domain" description="Cation efflux protein transmembrane" evidence="8">
    <location>
        <begin position="7"/>
        <end position="201"/>
    </location>
</feature>
<feature type="transmembrane region" description="Helical" evidence="7">
    <location>
        <begin position="108"/>
        <end position="130"/>
    </location>
</feature>
<dbReference type="Gene3D" id="1.20.1510.10">
    <property type="entry name" value="Cation efflux protein transmembrane domain"/>
    <property type="match status" value="1"/>
</dbReference>
<keyword evidence="3 7" id="KW-0812">Transmembrane</keyword>
<keyword evidence="2" id="KW-0813">Transport</keyword>
<feature type="transmembrane region" description="Helical" evidence="7">
    <location>
        <begin position="79"/>
        <end position="96"/>
    </location>
</feature>
<organism evidence="10">
    <name type="scientific">mine drainage metagenome</name>
    <dbReference type="NCBI Taxonomy" id="410659"/>
    <lineage>
        <taxon>unclassified sequences</taxon>
        <taxon>metagenomes</taxon>
        <taxon>ecological metagenomes</taxon>
    </lineage>
</organism>
<reference evidence="10" key="1">
    <citation type="submission" date="2016-10" db="EMBL/GenBank/DDBJ databases">
        <title>Sequence of Gallionella enrichment culture.</title>
        <authorList>
            <person name="Poehlein A."/>
            <person name="Muehling M."/>
            <person name="Daniel R."/>
        </authorList>
    </citation>
    <scope>NUCLEOTIDE SEQUENCE</scope>
</reference>
<dbReference type="GO" id="GO:0015341">
    <property type="term" value="F:zinc efflux antiporter activity"/>
    <property type="evidence" value="ECO:0007669"/>
    <property type="project" value="TreeGrafter"/>
</dbReference>
<dbReference type="GO" id="GO:0005886">
    <property type="term" value="C:plasma membrane"/>
    <property type="evidence" value="ECO:0007669"/>
    <property type="project" value="TreeGrafter"/>
</dbReference>
<evidence type="ECO:0000259" key="9">
    <source>
        <dbReference type="Pfam" id="PF16916"/>
    </source>
</evidence>
<dbReference type="InterPro" id="IPR027470">
    <property type="entry name" value="Cation_efflux_CTD"/>
</dbReference>
<evidence type="ECO:0000256" key="1">
    <source>
        <dbReference type="ARBA" id="ARBA00004141"/>
    </source>
</evidence>
<name>A0A1J5R776_9ZZZZ</name>
<keyword evidence="5 7" id="KW-0472">Membrane</keyword>
<dbReference type="EMBL" id="MLJW01000265">
    <property type="protein sequence ID" value="OIQ91242.1"/>
    <property type="molecule type" value="Genomic_DNA"/>
</dbReference>
<comment type="subcellular location">
    <subcellularLocation>
        <location evidence="1">Membrane</location>
        <topology evidence="1">Multi-pass membrane protein</topology>
    </subcellularLocation>
</comment>
<sequence length="303" mass="32849">MYIRRYLYVSLIAALVVIGLKMLAWKLTGSVGFLSDAMESLVNVVAAGFALLMVSIAGRPPDADHPYGHSKAEYFSSGIEGLLVGLAAVLIIIEAANRLMAPRPVESVAAGVVLTTLATVVNAAVAWWMLRGSRNLRSIALEADARHLLTDVWTSLGVIIGVMLVPLTGWLWLDPVVGIAVALHILRDAYSLVARSVDGLMDKSLPDDDLAAVEKVLEHYRSADVRFDHVRTRRAGTRRFVSMHMHMPSQWSLGHAAHCRLAVEKALMDAIPGIGVTIETLPQGEESHQEECGQPEASAHLPE</sequence>
<gene>
    <name evidence="10" type="primary">fieF_4</name>
    <name evidence="10" type="ORF">GALL_268390</name>
</gene>
<dbReference type="InterPro" id="IPR027469">
    <property type="entry name" value="Cation_efflux_TMD_sf"/>
</dbReference>
<dbReference type="Pfam" id="PF16916">
    <property type="entry name" value="ZT_dimer"/>
    <property type="match status" value="1"/>
</dbReference>
<evidence type="ECO:0000256" key="2">
    <source>
        <dbReference type="ARBA" id="ARBA00022448"/>
    </source>
</evidence>
<feature type="transmembrane region" description="Helical" evidence="7">
    <location>
        <begin position="151"/>
        <end position="173"/>
    </location>
</feature>
<dbReference type="NCBIfam" id="TIGR01297">
    <property type="entry name" value="CDF"/>
    <property type="match status" value="1"/>
</dbReference>
<proteinExistence type="predicted"/>
<dbReference type="Gene3D" id="3.30.70.1350">
    <property type="entry name" value="Cation efflux protein, cytoplasmic domain"/>
    <property type="match status" value="1"/>
</dbReference>
<feature type="transmembrane region" description="Helical" evidence="7">
    <location>
        <begin position="40"/>
        <end position="58"/>
    </location>
</feature>
<evidence type="ECO:0000313" key="10">
    <source>
        <dbReference type="EMBL" id="OIQ91242.1"/>
    </source>
</evidence>
<dbReference type="PANTHER" id="PTHR43840:SF15">
    <property type="entry name" value="MITOCHONDRIAL METAL TRANSPORTER 1-RELATED"/>
    <property type="match status" value="1"/>
</dbReference>
<dbReference type="SUPFAM" id="SSF161111">
    <property type="entry name" value="Cation efflux protein transmembrane domain-like"/>
    <property type="match status" value="1"/>
</dbReference>
<feature type="transmembrane region" description="Helical" evidence="7">
    <location>
        <begin position="7"/>
        <end position="28"/>
    </location>
</feature>
<feature type="domain" description="Cation efflux protein cytoplasmic" evidence="9">
    <location>
        <begin position="205"/>
        <end position="279"/>
    </location>
</feature>
<comment type="caution">
    <text evidence="10">The sequence shown here is derived from an EMBL/GenBank/DDBJ whole genome shotgun (WGS) entry which is preliminary data.</text>
</comment>
<dbReference type="InterPro" id="IPR058533">
    <property type="entry name" value="Cation_efflux_TM"/>
</dbReference>
<dbReference type="InterPro" id="IPR002524">
    <property type="entry name" value="Cation_efflux"/>
</dbReference>
<keyword evidence="4 7" id="KW-1133">Transmembrane helix</keyword>
<dbReference type="Pfam" id="PF01545">
    <property type="entry name" value="Cation_efflux"/>
    <property type="match status" value="1"/>
</dbReference>
<dbReference type="GO" id="GO:0006882">
    <property type="term" value="P:intracellular zinc ion homeostasis"/>
    <property type="evidence" value="ECO:0007669"/>
    <property type="project" value="TreeGrafter"/>
</dbReference>
<dbReference type="GO" id="GO:0015086">
    <property type="term" value="F:cadmium ion transmembrane transporter activity"/>
    <property type="evidence" value="ECO:0007669"/>
    <property type="project" value="TreeGrafter"/>
</dbReference>
<evidence type="ECO:0000256" key="7">
    <source>
        <dbReference type="SAM" id="Phobius"/>
    </source>
</evidence>
<evidence type="ECO:0000259" key="8">
    <source>
        <dbReference type="Pfam" id="PF01545"/>
    </source>
</evidence>
<dbReference type="GO" id="GO:0015093">
    <property type="term" value="F:ferrous iron transmembrane transporter activity"/>
    <property type="evidence" value="ECO:0007669"/>
    <property type="project" value="TreeGrafter"/>
</dbReference>
<dbReference type="AlphaFoldDB" id="A0A1J5R776"/>